<dbReference type="RefSeq" id="WP_017437637.1">
    <property type="nucleotide sequence ID" value="NZ_BAWO01000047.1"/>
</dbReference>
<evidence type="ECO:0000313" key="6">
    <source>
        <dbReference type="EMBL" id="GAJ40585.1"/>
    </source>
</evidence>
<dbReference type="SUPFAM" id="SSF51556">
    <property type="entry name" value="Metallo-dependent hydrolases"/>
    <property type="match status" value="1"/>
</dbReference>
<dbReference type="InterPro" id="IPR001559">
    <property type="entry name" value="Phosphotriesterase"/>
</dbReference>
<dbReference type="GO" id="GO:0016787">
    <property type="term" value="F:hydrolase activity"/>
    <property type="evidence" value="ECO:0007669"/>
    <property type="project" value="UniProtKB-KW"/>
</dbReference>
<dbReference type="OrthoDB" id="105927at2"/>
<feature type="binding site" evidence="4">
    <location>
        <position position="24"/>
    </location>
    <ligand>
        <name>Zn(2+)</name>
        <dbReference type="ChEBI" id="CHEBI:29105"/>
        <label>1</label>
    </ligand>
</feature>
<accession>A0A023DH31</accession>
<feature type="binding site" evidence="4">
    <location>
        <position position="215"/>
    </location>
    <ligand>
        <name>Zn(2+)</name>
        <dbReference type="ChEBI" id="CHEBI:29105"/>
        <label>2</label>
    </ligand>
</feature>
<keyword evidence="2" id="KW-0378">Hydrolase</keyword>
<dbReference type="InterPro" id="IPR032466">
    <property type="entry name" value="Metal_Hydrolase"/>
</dbReference>
<dbReference type="PANTHER" id="PTHR10819">
    <property type="entry name" value="PHOSPHOTRIESTERASE-RELATED"/>
    <property type="match status" value="1"/>
</dbReference>
<evidence type="ECO:0000313" key="7">
    <source>
        <dbReference type="Proteomes" id="UP000023561"/>
    </source>
</evidence>
<dbReference type="PANTHER" id="PTHR10819:SF3">
    <property type="entry name" value="PHOSPHOTRIESTERASE-RELATED PROTEIN"/>
    <property type="match status" value="1"/>
</dbReference>
<feature type="binding site" evidence="4">
    <location>
        <position position="22"/>
    </location>
    <ligand>
        <name>Zn(2+)</name>
        <dbReference type="ChEBI" id="CHEBI:29105"/>
        <label>1</label>
    </ligand>
</feature>
<reference evidence="6 7" key="1">
    <citation type="submission" date="2014-04" db="EMBL/GenBank/DDBJ databases">
        <title>Whole genome shotgun sequence of Geobacillus caldoxylosilyticus NBRC 107762.</title>
        <authorList>
            <person name="Hosoyama A."/>
            <person name="Hosoyama Y."/>
            <person name="Katano-Makiyama Y."/>
            <person name="Tsuchikane K."/>
            <person name="Ohji S."/>
            <person name="Ichikawa N."/>
            <person name="Yamazoe A."/>
            <person name="Fujita N."/>
        </authorList>
    </citation>
    <scope>NUCLEOTIDE SEQUENCE [LARGE SCALE GENOMIC DNA]</scope>
    <source>
        <strain evidence="6 7">NBRC 107762</strain>
    </source>
</reference>
<dbReference type="Gene3D" id="3.20.20.140">
    <property type="entry name" value="Metal-dependent hydrolases"/>
    <property type="match status" value="1"/>
</dbReference>
<dbReference type="AlphaFoldDB" id="A0A023DH31"/>
<dbReference type="GeneID" id="301191471"/>
<dbReference type="PIRSF" id="PIRSF016839">
    <property type="entry name" value="PhP"/>
    <property type="match status" value="1"/>
</dbReference>
<evidence type="ECO:0000256" key="5">
    <source>
        <dbReference type="PROSITE-ProRule" id="PRU00679"/>
    </source>
</evidence>
<feature type="modified residue" description="N6-carboxylysine" evidence="3 5">
    <location>
        <position position="154"/>
    </location>
</feature>
<feature type="binding site" description="via carbamate group" evidence="4">
    <location>
        <position position="154"/>
    </location>
    <ligand>
        <name>Zn(2+)</name>
        <dbReference type="ChEBI" id="CHEBI:29105"/>
        <label>1</label>
    </ligand>
</feature>
<dbReference type="Pfam" id="PF02126">
    <property type="entry name" value="PTE"/>
    <property type="match status" value="1"/>
</dbReference>
<evidence type="ECO:0000256" key="4">
    <source>
        <dbReference type="PIRSR" id="PIRSR601559-51"/>
    </source>
</evidence>
<proteinExistence type="inferred from homology"/>
<gene>
    <name evidence="6" type="ORF">GCA01S_047_00080</name>
</gene>
<feature type="binding site" description="via carbamate group" evidence="4">
    <location>
        <position position="154"/>
    </location>
    <ligand>
        <name>Zn(2+)</name>
        <dbReference type="ChEBI" id="CHEBI:29105"/>
        <label>2</label>
    </ligand>
</feature>
<dbReference type="CDD" id="cd00530">
    <property type="entry name" value="PTE"/>
    <property type="match status" value="1"/>
</dbReference>
<protein>
    <submittedName>
        <fullName evidence="6">Putative phosphotriesterase</fullName>
    </submittedName>
</protein>
<comment type="cofactor">
    <cofactor evidence="4">
        <name>a divalent metal cation</name>
        <dbReference type="ChEBI" id="CHEBI:60240"/>
    </cofactor>
    <text evidence="4">Binds 2 divalent metal cations per subunit.</text>
</comment>
<dbReference type="EMBL" id="BAWO01000047">
    <property type="protein sequence ID" value="GAJ40585.1"/>
    <property type="molecule type" value="Genomic_DNA"/>
</dbReference>
<evidence type="ECO:0000256" key="1">
    <source>
        <dbReference type="ARBA" id="ARBA00022723"/>
    </source>
</evidence>
<comment type="similarity">
    <text evidence="5">Belongs to the metallo-dependent hydrolases superfamily. Phosphotriesterase family.</text>
</comment>
<dbReference type="GO" id="GO:0008270">
    <property type="term" value="F:zinc ion binding"/>
    <property type="evidence" value="ECO:0007669"/>
    <property type="project" value="InterPro"/>
</dbReference>
<organism evidence="6 7">
    <name type="scientific">Parageobacillus caldoxylosilyticus NBRC 107762</name>
    <dbReference type="NCBI Taxonomy" id="1220594"/>
    <lineage>
        <taxon>Bacteria</taxon>
        <taxon>Bacillati</taxon>
        <taxon>Bacillota</taxon>
        <taxon>Bacilli</taxon>
        <taxon>Bacillales</taxon>
        <taxon>Anoxybacillaceae</taxon>
        <taxon>Saccharococcus</taxon>
    </lineage>
</organism>
<sequence length="330" mass="37409">MSFIRTLHGDIHPEQLGFTYSHEHIVCRPPYWQEKGEDDLLLDDKEKSLKDVLDFAKHGGNALVDATAVDYGRDVEAVADIAKKAKIHIIGTAGFNKSFLWGAKLEEKIQKVVGPYATYYEWIETATVNELAEFVIQEVEEGLEGTSYKGGQVKFGTGYNRITPLEEKTIRAVARAHHATKAPIHSHTEAGTMALEQIEILRSEGVDLSNVSFGHMDRNPDPYYHEQIAKTGAYLCFDGIGKIKYAPESTRIHCILELVRKGYEKQILVSGDTARKSYYKHYDYGLGLEYIISKWVPRFVDEANRAGFDGEKLIYLFFVENPSRCFTFKK</sequence>
<comment type="caution">
    <text evidence="6">The sequence shown here is derived from an EMBL/GenBank/DDBJ whole genome shotgun (WGS) entry which is preliminary data.</text>
</comment>
<evidence type="ECO:0000256" key="2">
    <source>
        <dbReference type="ARBA" id="ARBA00022801"/>
    </source>
</evidence>
<feature type="binding site" evidence="4">
    <location>
        <position position="187"/>
    </location>
    <ligand>
        <name>Zn(2+)</name>
        <dbReference type="ChEBI" id="CHEBI:29105"/>
        <label>2</label>
    </ligand>
</feature>
<keyword evidence="1 4" id="KW-0479">Metal-binding</keyword>
<dbReference type="Proteomes" id="UP000023561">
    <property type="component" value="Unassembled WGS sequence"/>
</dbReference>
<feature type="binding site" evidence="4">
    <location>
        <position position="272"/>
    </location>
    <ligand>
        <name>Zn(2+)</name>
        <dbReference type="ChEBI" id="CHEBI:29105"/>
        <label>1</label>
    </ligand>
</feature>
<dbReference type="PROSITE" id="PS51347">
    <property type="entry name" value="PHOSPHOTRIESTERASE_2"/>
    <property type="match status" value="1"/>
</dbReference>
<name>A0A023DH31_9BACL</name>
<evidence type="ECO:0000256" key="3">
    <source>
        <dbReference type="PIRSR" id="PIRSR601559-50"/>
    </source>
</evidence>
<keyword evidence="7" id="KW-1185">Reference proteome</keyword>